<dbReference type="HOGENOM" id="CLU_1266830_0_0_1"/>
<gene>
    <name evidence="3" type="ORF">CC1G_08922</name>
</gene>
<name>A8P8C3_COPC7</name>
<keyword evidence="2" id="KW-1133">Transmembrane helix</keyword>
<dbReference type="GeneID" id="6016159"/>
<protein>
    <submittedName>
        <fullName evidence="3">Uncharacterized protein</fullName>
    </submittedName>
</protein>
<dbReference type="Proteomes" id="UP000001861">
    <property type="component" value="Unassembled WGS sequence"/>
</dbReference>
<accession>A8P8C3</accession>
<reference evidence="3 4" key="1">
    <citation type="journal article" date="2010" name="Proc. Natl. Acad. Sci. U.S.A.">
        <title>Insights into evolution of multicellular fungi from the assembled chromosomes of the mushroom Coprinopsis cinerea (Coprinus cinereus).</title>
        <authorList>
            <person name="Stajich J.E."/>
            <person name="Wilke S.K."/>
            <person name="Ahren D."/>
            <person name="Au C.H."/>
            <person name="Birren B.W."/>
            <person name="Borodovsky M."/>
            <person name="Burns C."/>
            <person name="Canback B."/>
            <person name="Casselton L.A."/>
            <person name="Cheng C.K."/>
            <person name="Deng J."/>
            <person name="Dietrich F.S."/>
            <person name="Fargo D.C."/>
            <person name="Farman M.L."/>
            <person name="Gathman A.C."/>
            <person name="Goldberg J."/>
            <person name="Guigo R."/>
            <person name="Hoegger P.J."/>
            <person name="Hooker J.B."/>
            <person name="Huggins A."/>
            <person name="James T.Y."/>
            <person name="Kamada T."/>
            <person name="Kilaru S."/>
            <person name="Kodira C."/>
            <person name="Kues U."/>
            <person name="Kupfer D."/>
            <person name="Kwan H.S."/>
            <person name="Lomsadze A."/>
            <person name="Li W."/>
            <person name="Lilly W.W."/>
            <person name="Ma L.J."/>
            <person name="Mackey A.J."/>
            <person name="Manning G."/>
            <person name="Martin F."/>
            <person name="Muraguchi H."/>
            <person name="Natvig D.O."/>
            <person name="Palmerini H."/>
            <person name="Ramesh M.A."/>
            <person name="Rehmeyer C.J."/>
            <person name="Roe B.A."/>
            <person name="Shenoy N."/>
            <person name="Stanke M."/>
            <person name="Ter-Hovhannisyan V."/>
            <person name="Tunlid A."/>
            <person name="Velagapudi R."/>
            <person name="Vision T.J."/>
            <person name="Zeng Q."/>
            <person name="Zolan M.E."/>
            <person name="Pukkila P.J."/>
        </authorList>
    </citation>
    <scope>NUCLEOTIDE SEQUENCE [LARGE SCALE GENOMIC DNA]</scope>
    <source>
        <strain evidence="4">Okayama-7 / 130 / ATCC MYA-4618 / FGSC 9003</strain>
    </source>
</reference>
<dbReference type="InParanoid" id="A8P8C3"/>
<comment type="caution">
    <text evidence="3">The sequence shown here is derived from an EMBL/GenBank/DDBJ whole genome shotgun (WGS) entry which is preliminary data.</text>
</comment>
<feature type="transmembrane region" description="Helical" evidence="2">
    <location>
        <begin position="189"/>
        <end position="211"/>
    </location>
</feature>
<evidence type="ECO:0000313" key="4">
    <source>
        <dbReference type="Proteomes" id="UP000001861"/>
    </source>
</evidence>
<keyword evidence="2" id="KW-0812">Transmembrane</keyword>
<dbReference type="KEGG" id="cci:CC1G_08922"/>
<dbReference type="AlphaFoldDB" id="A8P8C3"/>
<feature type="region of interest" description="Disordered" evidence="1">
    <location>
        <begin position="73"/>
        <end position="120"/>
    </location>
</feature>
<keyword evidence="2" id="KW-0472">Membrane</keyword>
<organism evidence="3 4">
    <name type="scientific">Coprinopsis cinerea (strain Okayama-7 / 130 / ATCC MYA-4618 / FGSC 9003)</name>
    <name type="common">Inky cap fungus</name>
    <name type="synonym">Hormographiella aspergillata</name>
    <dbReference type="NCBI Taxonomy" id="240176"/>
    <lineage>
        <taxon>Eukaryota</taxon>
        <taxon>Fungi</taxon>
        <taxon>Dikarya</taxon>
        <taxon>Basidiomycota</taxon>
        <taxon>Agaricomycotina</taxon>
        <taxon>Agaricomycetes</taxon>
        <taxon>Agaricomycetidae</taxon>
        <taxon>Agaricales</taxon>
        <taxon>Agaricineae</taxon>
        <taxon>Psathyrellaceae</taxon>
        <taxon>Coprinopsis</taxon>
    </lineage>
</organism>
<dbReference type="OMA" id="WETEPHG"/>
<evidence type="ECO:0000256" key="2">
    <source>
        <dbReference type="SAM" id="Phobius"/>
    </source>
</evidence>
<dbReference type="RefSeq" id="XP_001839543.2">
    <property type="nucleotide sequence ID" value="XM_001839491.2"/>
</dbReference>
<evidence type="ECO:0000313" key="3">
    <source>
        <dbReference type="EMBL" id="EAU82310.2"/>
    </source>
</evidence>
<proteinExistence type="predicted"/>
<dbReference type="VEuPathDB" id="FungiDB:CC1G_08922"/>
<keyword evidence="4" id="KW-1185">Reference proteome</keyword>
<evidence type="ECO:0000256" key="1">
    <source>
        <dbReference type="SAM" id="MobiDB-lite"/>
    </source>
</evidence>
<dbReference type="EMBL" id="AACS02000005">
    <property type="protein sequence ID" value="EAU82310.2"/>
    <property type="molecule type" value="Genomic_DNA"/>
</dbReference>
<sequence length="218" mass="23527">MMSWRVNGGPLVAGIQTCDPIKPNEPFTYVSWETEPHGTHNVNMTYGIYGLDPNYAEEFWLERIEYDALEGEVIPPRPQPTISTPAPEPPRVTSSKPREITKTPEVVPPPSPTSSPSTTSVRTFAEFVESDRNGATTMVMSTVPSMTRITSSLSTVPSTSPPIESGDADIDPLDGESDVSAGMASGPAAFANALVGGLVLLAMVDMLFLFARRKARRD</sequence>